<evidence type="ECO:0000313" key="6">
    <source>
        <dbReference type="EMBL" id="NEX45290.1"/>
    </source>
</evidence>
<evidence type="ECO:0000256" key="5">
    <source>
        <dbReference type="NCBIfam" id="TIGR00205"/>
    </source>
</evidence>
<dbReference type="NCBIfam" id="TIGR00205">
    <property type="entry name" value="fliE"/>
    <property type="match status" value="1"/>
</dbReference>
<evidence type="ECO:0000256" key="2">
    <source>
        <dbReference type="ARBA" id="ARBA00009272"/>
    </source>
</evidence>
<comment type="caution">
    <text evidence="6">The sequence shown here is derived from an EMBL/GenBank/DDBJ whole genome shotgun (WGS) entry which is preliminary data.</text>
</comment>
<dbReference type="PANTHER" id="PTHR34653:SF1">
    <property type="entry name" value="FLAGELLAR HOOK-BASAL BODY COMPLEX PROTEIN FLIE"/>
    <property type="match status" value="1"/>
</dbReference>
<keyword evidence="6" id="KW-0969">Cilium</keyword>
<dbReference type="InterPro" id="IPR001624">
    <property type="entry name" value="FliE"/>
</dbReference>
<dbReference type="Proteomes" id="UP000481421">
    <property type="component" value="Unassembled WGS sequence"/>
</dbReference>
<dbReference type="GO" id="GO:0003774">
    <property type="term" value="F:cytoskeletal motor activity"/>
    <property type="evidence" value="ECO:0007669"/>
    <property type="project" value="InterPro"/>
</dbReference>
<keyword evidence="6" id="KW-0966">Cell projection</keyword>
<comment type="subcellular location">
    <subcellularLocation>
        <location evidence="1 4">Bacterial flagellum basal body</location>
    </subcellularLocation>
</comment>
<dbReference type="EMBL" id="JAAIKE010000001">
    <property type="protein sequence ID" value="NEX45290.1"/>
    <property type="molecule type" value="Genomic_DNA"/>
</dbReference>
<protein>
    <recommendedName>
        <fullName evidence="4 5">Flagellar hook-basal body complex protein FliE</fullName>
    </recommendedName>
</protein>
<sequence>MSIGPVGSGFNIVPLQAARPAPASEQTKGFGERIDAALDQLKASQTQASQSARAWELGAEQDLAAVMVDQQVASLGFQLTLNVRNKALGAYRDIMNMPL</sequence>
<accession>A0A6B3RH50</accession>
<evidence type="ECO:0000256" key="4">
    <source>
        <dbReference type="HAMAP-Rule" id="MF_00724"/>
    </source>
</evidence>
<keyword evidence="3 4" id="KW-0975">Bacterial flagellum</keyword>
<dbReference type="RefSeq" id="WP_164609297.1">
    <property type="nucleotide sequence ID" value="NZ_JAAIKE010000001.1"/>
</dbReference>
<reference evidence="6 7" key="1">
    <citation type="submission" date="2020-02" db="EMBL/GenBank/DDBJ databases">
        <title>Rhodobacter algicola sp. nov., isolated from microalga culture.</title>
        <authorList>
            <person name="Park C.-Y."/>
        </authorList>
    </citation>
    <scope>NUCLEOTIDE SEQUENCE [LARGE SCALE GENOMIC DNA]</scope>
    <source>
        <strain evidence="6 7">ETT8</strain>
    </source>
</reference>
<evidence type="ECO:0000256" key="3">
    <source>
        <dbReference type="ARBA" id="ARBA00023143"/>
    </source>
</evidence>
<comment type="similarity">
    <text evidence="2 4">Belongs to the FliE family.</text>
</comment>
<dbReference type="AlphaFoldDB" id="A0A6B3RH50"/>
<dbReference type="HAMAP" id="MF_00724">
    <property type="entry name" value="FliE"/>
    <property type="match status" value="1"/>
</dbReference>
<gene>
    <name evidence="4 6" type="primary">fliE</name>
    <name evidence="6" type="ORF">G3572_03670</name>
</gene>
<keyword evidence="7" id="KW-1185">Reference proteome</keyword>
<dbReference type="Pfam" id="PF02049">
    <property type="entry name" value="FliE"/>
    <property type="match status" value="1"/>
</dbReference>
<dbReference type="GO" id="GO:0005198">
    <property type="term" value="F:structural molecule activity"/>
    <property type="evidence" value="ECO:0007669"/>
    <property type="project" value="UniProtKB-UniRule"/>
</dbReference>
<name>A0A6B3RH50_9RHOB</name>
<organism evidence="6 7">
    <name type="scientific">Pseudotabrizicola algicola</name>
    <dbReference type="NCBI Taxonomy" id="2709381"/>
    <lineage>
        <taxon>Bacteria</taxon>
        <taxon>Pseudomonadati</taxon>
        <taxon>Pseudomonadota</taxon>
        <taxon>Alphaproteobacteria</taxon>
        <taxon>Rhodobacterales</taxon>
        <taxon>Paracoccaceae</taxon>
        <taxon>Pseudotabrizicola</taxon>
    </lineage>
</organism>
<dbReference type="PRINTS" id="PR01006">
    <property type="entry name" value="FLGHOOKFLIE"/>
</dbReference>
<dbReference type="PANTHER" id="PTHR34653">
    <property type="match status" value="1"/>
</dbReference>
<dbReference type="GO" id="GO:0071973">
    <property type="term" value="P:bacterial-type flagellum-dependent cell motility"/>
    <property type="evidence" value="ECO:0007669"/>
    <property type="project" value="InterPro"/>
</dbReference>
<keyword evidence="6" id="KW-0282">Flagellum</keyword>
<dbReference type="GO" id="GO:0009425">
    <property type="term" value="C:bacterial-type flagellum basal body"/>
    <property type="evidence" value="ECO:0007669"/>
    <property type="project" value="UniProtKB-SubCell"/>
</dbReference>
<evidence type="ECO:0000256" key="1">
    <source>
        <dbReference type="ARBA" id="ARBA00004117"/>
    </source>
</evidence>
<evidence type="ECO:0000313" key="7">
    <source>
        <dbReference type="Proteomes" id="UP000481421"/>
    </source>
</evidence>
<proteinExistence type="inferred from homology"/>